<accession>A0ABY6B5I2</accession>
<gene>
    <name evidence="2" type="ORF">N4261_10630</name>
</gene>
<evidence type="ECO:0008006" key="4">
    <source>
        <dbReference type="Google" id="ProtNLM"/>
    </source>
</evidence>
<proteinExistence type="predicted"/>
<dbReference type="EMBL" id="CP104562">
    <property type="protein sequence ID" value="UXH80292.1"/>
    <property type="molecule type" value="Genomic_DNA"/>
</dbReference>
<feature type="region of interest" description="Disordered" evidence="1">
    <location>
        <begin position="1"/>
        <end position="23"/>
    </location>
</feature>
<evidence type="ECO:0000313" key="2">
    <source>
        <dbReference type="EMBL" id="UXH80292.1"/>
    </source>
</evidence>
<evidence type="ECO:0000313" key="3">
    <source>
        <dbReference type="Proteomes" id="UP001064933"/>
    </source>
</evidence>
<dbReference type="RefSeq" id="WP_261760110.1">
    <property type="nucleotide sequence ID" value="NZ_CP104562.2"/>
</dbReference>
<organism evidence="2 3">
    <name type="scientific">Roseateles amylovorans</name>
    <dbReference type="NCBI Taxonomy" id="2978473"/>
    <lineage>
        <taxon>Bacteria</taxon>
        <taxon>Pseudomonadati</taxon>
        <taxon>Pseudomonadota</taxon>
        <taxon>Betaproteobacteria</taxon>
        <taxon>Burkholderiales</taxon>
        <taxon>Sphaerotilaceae</taxon>
        <taxon>Roseateles</taxon>
    </lineage>
</organism>
<name>A0ABY6B5I2_9BURK</name>
<protein>
    <recommendedName>
        <fullName evidence="4">DNA-binding domain-containing protein</fullName>
    </recommendedName>
</protein>
<sequence>MSAPQPDVDRAPREPGRVDDETGDAVMTTMTTMPMPMTTAATTMTAQRAALDVAQRRFVEALRVAPDEDPLRWAPPGLVALPGVRGGLPRGLTAYRLNGCVLADRTLSAVYPRLREQMEAEQPGGFVALAWSCWRRQGPVDADLGEWGETLVDALAAAESTQGSPPSWTDLARLEWAMHVCERAAQARAFNAESLALMASVDPAQLQLRLVPGLQCVVLREASARALSEVRELSEWLDLPPAAAGAAPADQSVVVWPDGWRARARPVSLPVATWMHAMLQGVTLHQALERADPAFDFSGWLVEALQFGWLNGVRRLEADR</sequence>
<reference evidence="2" key="1">
    <citation type="submission" date="2022-10" db="EMBL/GenBank/DDBJ databases">
        <title>Characterization and whole genome sequencing of a new Roseateles species, isolated from fresh water.</title>
        <authorList>
            <person name="Guliayeva D.Y."/>
            <person name="Akhremchuk A.E."/>
            <person name="Sikolenko M.A."/>
            <person name="Valentovich L.N."/>
            <person name="Sidarenka A.V."/>
        </authorList>
    </citation>
    <scope>NUCLEOTIDE SEQUENCE</scope>
    <source>
        <strain evidence="2">BIM B-1768</strain>
    </source>
</reference>
<dbReference type="Proteomes" id="UP001064933">
    <property type="component" value="Chromosome"/>
</dbReference>
<feature type="compositionally biased region" description="Basic and acidic residues" evidence="1">
    <location>
        <begin position="7"/>
        <end position="20"/>
    </location>
</feature>
<evidence type="ECO:0000256" key="1">
    <source>
        <dbReference type="SAM" id="MobiDB-lite"/>
    </source>
</evidence>
<keyword evidence="3" id="KW-1185">Reference proteome</keyword>